<proteinExistence type="predicted"/>
<dbReference type="Proteomes" id="UP000658514">
    <property type="component" value="Unassembled WGS sequence"/>
</dbReference>
<gene>
    <name evidence="1" type="ORF">H6G24_15095</name>
</gene>
<name>A0ABR8AA86_9CYAN</name>
<dbReference type="RefSeq" id="WP_190542662.1">
    <property type="nucleotide sequence ID" value="NZ_CAWPNO010000053.1"/>
</dbReference>
<accession>A0ABR8AA86</accession>
<organism evidence="1 2">
    <name type="scientific">Calothrix parietina FACHB-288</name>
    <dbReference type="NCBI Taxonomy" id="2692896"/>
    <lineage>
        <taxon>Bacteria</taxon>
        <taxon>Bacillati</taxon>
        <taxon>Cyanobacteriota</taxon>
        <taxon>Cyanophyceae</taxon>
        <taxon>Nostocales</taxon>
        <taxon>Calotrichaceae</taxon>
        <taxon>Calothrix</taxon>
    </lineage>
</organism>
<dbReference type="EMBL" id="JACJQH010000021">
    <property type="protein sequence ID" value="MBD2196813.1"/>
    <property type="molecule type" value="Genomic_DNA"/>
</dbReference>
<evidence type="ECO:0000313" key="1">
    <source>
        <dbReference type="EMBL" id="MBD2196813.1"/>
    </source>
</evidence>
<sequence>MGESKRRKQQDSNYGKVKNPVKKLMKIFCPVFEDYENFQHRDPDDISLAIAKEGYKETGLRGIILKGYLAERLVKDYPPESELIAGFKQHGNIYVTSTLALTYLENSQNREKNLQNFDIYNPLTEFIRIDSDAEQYHINLLTSCSEILT</sequence>
<protein>
    <submittedName>
        <fullName evidence="1">Uncharacterized protein</fullName>
    </submittedName>
</protein>
<reference evidence="1 2" key="1">
    <citation type="journal article" date="2020" name="ISME J.">
        <title>Comparative genomics reveals insights into cyanobacterial evolution and habitat adaptation.</title>
        <authorList>
            <person name="Chen M.Y."/>
            <person name="Teng W.K."/>
            <person name="Zhao L."/>
            <person name="Hu C.X."/>
            <person name="Zhou Y.K."/>
            <person name="Han B.P."/>
            <person name="Song L.R."/>
            <person name="Shu W.S."/>
        </authorList>
    </citation>
    <scope>NUCLEOTIDE SEQUENCE [LARGE SCALE GENOMIC DNA]</scope>
    <source>
        <strain evidence="1 2">FACHB-288</strain>
    </source>
</reference>
<keyword evidence="2" id="KW-1185">Reference proteome</keyword>
<comment type="caution">
    <text evidence="1">The sequence shown here is derived from an EMBL/GenBank/DDBJ whole genome shotgun (WGS) entry which is preliminary data.</text>
</comment>
<evidence type="ECO:0000313" key="2">
    <source>
        <dbReference type="Proteomes" id="UP000658514"/>
    </source>
</evidence>